<name>A0ABQ7F4G1_BRACR</name>
<organism evidence="1 2">
    <name type="scientific">Brassica cretica</name>
    <name type="common">Mustard</name>
    <dbReference type="NCBI Taxonomy" id="69181"/>
    <lineage>
        <taxon>Eukaryota</taxon>
        <taxon>Viridiplantae</taxon>
        <taxon>Streptophyta</taxon>
        <taxon>Embryophyta</taxon>
        <taxon>Tracheophyta</taxon>
        <taxon>Spermatophyta</taxon>
        <taxon>Magnoliopsida</taxon>
        <taxon>eudicotyledons</taxon>
        <taxon>Gunneridae</taxon>
        <taxon>Pentapetalae</taxon>
        <taxon>rosids</taxon>
        <taxon>malvids</taxon>
        <taxon>Brassicales</taxon>
        <taxon>Brassicaceae</taxon>
        <taxon>Brassiceae</taxon>
        <taxon>Brassica</taxon>
    </lineage>
</organism>
<evidence type="ECO:0000313" key="1">
    <source>
        <dbReference type="EMBL" id="KAF3610896.1"/>
    </source>
</evidence>
<dbReference type="EMBL" id="QGKV02000297">
    <property type="protein sequence ID" value="KAF3610896.1"/>
    <property type="molecule type" value="Genomic_DNA"/>
</dbReference>
<keyword evidence="2" id="KW-1185">Reference proteome</keyword>
<accession>A0ABQ7F4G1</accession>
<reference evidence="1 2" key="1">
    <citation type="journal article" date="2020" name="BMC Genomics">
        <title>Intraspecific diversification of the crop wild relative Brassica cretica Lam. using demographic model selection.</title>
        <authorList>
            <person name="Kioukis A."/>
            <person name="Michalopoulou V.A."/>
            <person name="Briers L."/>
            <person name="Pirintsos S."/>
            <person name="Studholme D.J."/>
            <person name="Pavlidis P."/>
            <person name="Sarris P.F."/>
        </authorList>
    </citation>
    <scope>NUCLEOTIDE SEQUENCE [LARGE SCALE GENOMIC DNA]</scope>
    <source>
        <strain evidence="2">cv. PFS-1207/04</strain>
    </source>
</reference>
<gene>
    <name evidence="1" type="ORF">DY000_02047932</name>
</gene>
<dbReference type="Proteomes" id="UP000266723">
    <property type="component" value="Unassembled WGS sequence"/>
</dbReference>
<protein>
    <submittedName>
        <fullName evidence="1">Uncharacterized protein</fullName>
    </submittedName>
</protein>
<evidence type="ECO:0000313" key="2">
    <source>
        <dbReference type="Proteomes" id="UP000266723"/>
    </source>
</evidence>
<proteinExistence type="predicted"/>
<sequence>MQSTCLHLSVEVSPLAAIQHSQRKGIIEAEGQEEVNNRGVAEIRTKDVLRVVGDKTNTTKLTSKYP</sequence>
<comment type="caution">
    <text evidence="1">The sequence shown here is derived from an EMBL/GenBank/DDBJ whole genome shotgun (WGS) entry which is preliminary data.</text>
</comment>